<dbReference type="GO" id="GO:0016705">
    <property type="term" value="F:oxidoreductase activity, acting on paired donors, with incorporation or reduction of molecular oxygen"/>
    <property type="evidence" value="ECO:0007669"/>
    <property type="project" value="InterPro"/>
</dbReference>
<keyword evidence="5" id="KW-0349">Heme</keyword>
<keyword evidence="2 5" id="KW-0479">Metal-binding</keyword>
<dbReference type="CDD" id="cd11064">
    <property type="entry name" value="CYP86A"/>
    <property type="match status" value="1"/>
</dbReference>
<accession>A0AAQ3KBH9</accession>
<evidence type="ECO:0000313" key="6">
    <source>
        <dbReference type="EMBL" id="WOL05718.1"/>
    </source>
</evidence>
<organism evidence="6 7">
    <name type="scientific">Canna indica</name>
    <name type="common">Indian-shot</name>
    <dbReference type="NCBI Taxonomy" id="4628"/>
    <lineage>
        <taxon>Eukaryota</taxon>
        <taxon>Viridiplantae</taxon>
        <taxon>Streptophyta</taxon>
        <taxon>Embryophyta</taxon>
        <taxon>Tracheophyta</taxon>
        <taxon>Spermatophyta</taxon>
        <taxon>Magnoliopsida</taxon>
        <taxon>Liliopsida</taxon>
        <taxon>Zingiberales</taxon>
        <taxon>Cannaceae</taxon>
        <taxon>Canna</taxon>
    </lineage>
</organism>
<dbReference type="GO" id="GO:0004497">
    <property type="term" value="F:monooxygenase activity"/>
    <property type="evidence" value="ECO:0007669"/>
    <property type="project" value="InterPro"/>
</dbReference>
<sequence length="576" mass="66642">MFGDGIFAVDGDKWRHQRKLASFGFSTKVLRDFSGVIFKSNAAKLAHVFSSYATSNEKFDIQDLFMKSTMDSIFRIGFGVELNCLEGSGRHGIEFAETFDAGNELIVIRYLNPFWKIVRYLNIGSEATLKMKIKLVDKYLYELINIRIQQLSSIGNKSSNKEDILSKFIEESIKDPERMTLQYLRDIVLNFVIAGKDTTAGTLSWFFYLICKNPHVQEKIYKEVKEAIEADEDVTFDAFSSSINDESLHKMHYLHAALSETLRIFPPAAMDSKVCFSDDILPGGYNVRKGDIVYYQPYAMGRMEYLWGKDAESFCPERWLDDNGIFQPENPYKFPAFQAGPRICLGKEFAYRQMKIFAAVLVRFFKFKLSDEKKVVQYKVTTTLLINEGLFFSFINGRLVYTVSNDVRKPLRNIILQWDKFRRATKAKHRVDTEAHLNSLCMKVDSGTSISDPEIIEVKDLKASLDRIYAETSSYWVQRAKKRWLKDGDRNTRYFHLCASHRRKVNWISSLQIQGRVVFEQAEIASSIRDFYRDLFGREMKPHLNIKWKSLYGSPSLNINSLDDPFTLTEVFEIGD</sequence>
<feature type="binding site" description="axial binding residue" evidence="5">
    <location>
        <position position="344"/>
    </location>
    <ligand>
        <name>heme</name>
        <dbReference type="ChEBI" id="CHEBI:30413"/>
    </ligand>
    <ligandPart>
        <name>Fe</name>
        <dbReference type="ChEBI" id="CHEBI:18248"/>
    </ligandPart>
</feature>
<keyword evidence="7" id="KW-1185">Reference proteome</keyword>
<keyword evidence="4 5" id="KW-0408">Iron</keyword>
<dbReference type="InterPro" id="IPR036396">
    <property type="entry name" value="Cyt_P450_sf"/>
</dbReference>
<dbReference type="Proteomes" id="UP001327560">
    <property type="component" value="Chromosome 4"/>
</dbReference>
<evidence type="ECO:0000256" key="1">
    <source>
        <dbReference type="ARBA" id="ARBA00010617"/>
    </source>
</evidence>
<dbReference type="InterPro" id="IPR002401">
    <property type="entry name" value="Cyt_P450_E_grp-I"/>
</dbReference>
<dbReference type="AlphaFoldDB" id="A0AAQ3KBH9"/>
<comment type="similarity">
    <text evidence="1">Belongs to the cytochrome P450 family.</text>
</comment>
<dbReference type="GO" id="GO:0005506">
    <property type="term" value="F:iron ion binding"/>
    <property type="evidence" value="ECO:0007669"/>
    <property type="project" value="InterPro"/>
</dbReference>
<dbReference type="Gene3D" id="1.10.630.10">
    <property type="entry name" value="Cytochrome P450"/>
    <property type="match status" value="1"/>
</dbReference>
<dbReference type="InterPro" id="IPR001128">
    <property type="entry name" value="Cyt_P450"/>
</dbReference>
<dbReference type="GO" id="GO:0020037">
    <property type="term" value="F:heme binding"/>
    <property type="evidence" value="ECO:0007669"/>
    <property type="project" value="InterPro"/>
</dbReference>
<dbReference type="PRINTS" id="PR00463">
    <property type="entry name" value="EP450I"/>
</dbReference>
<dbReference type="PRINTS" id="PR00385">
    <property type="entry name" value="P450"/>
</dbReference>
<evidence type="ECO:0000256" key="5">
    <source>
        <dbReference type="PIRSR" id="PIRSR602401-1"/>
    </source>
</evidence>
<dbReference type="SUPFAM" id="SSF48264">
    <property type="entry name" value="Cytochrome P450"/>
    <property type="match status" value="1"/>
</dbReference>
<evidence type="ECO:0000256" key="3">
    <source>
        <dbReference type="ARBA" id="ARBA00023002"/>
    </source>
</evidence>
<evidence type="ECO:0000313" key="7">
    <source>
        <dbReference type="Proteomes" id="UP001327560"/>
    </source>
</evidence>
<gene>
    <name evidence="6" type="ORF">Cni_G14447</name>
</gene>
<dbReference type="Pfam" id="PF00067">
    <property type="entry name" value="p450"/>
    <property type="match status" value="1"/>
</dbReference>
<proteinExistence type="inferred from homology"/>
<evidence type="ECO:0000256" key="4">
    <source>
        <dbReference type="ARBA" id="ARBA00023004"/>
    </source>
</evidence>
<evidence type="ECO:0000256" key="2">
    <source>
        <dbReference type="ARBA" id="ARBA00022723"/>
    </source>
</evidence>
<name>A0AAQ3KBH9_9LILI</name>
<keyword evidence="3" id="KW-0560">Oxidoreductase</keyword>
<reference evidence="6 7" key="1">
    <citation type="submission" date="2023-10" db="EMBL/GenBank/DDBJ databases">
        <title>Chromosome-scale genome assembly provides insights into flower coloration mechanisms of Canna indica.</title>
        <authorList>
            <person name="Li C."/>
        </authorList>
    </citation>
    <scope>NUCLEOTIDE SEQUENCE [LARGE SCALE GENOMIC DNA]</scope>
    <source>
        <tissue evidence="6">Flower</tissue>
    </source>
</reference>
<protein>
    <submittedName>
        <fullName evidence="6">Cytochrome P450</fullName>
    </submittedName>
</protein>
<dbReference type="EMBL" id="CP136893">
    <property type="protein sequence ID" value="WOL05718.1"/>
    <property type="molecule type" value="Genomic_DNA"/>
</dbReference>
<dbReference type="PANTHER" id="PTHR24296">
    <property type="entry name" value="CYTOCHROME P450"/>
    <property type="match status" value="1"/>
</dbReference>
<comment type="cofactor">
    <cofactor evidence="5">
        <name>heme</name>
        <dbReference type="ChEBI" id="CHEBI:30413"/>
    </cofactor>
</comment>